<protein>
    <recommendedName>
        <fullName evidence="4">CUE domain-containing protein</fullName>
    </recommendedName>
</protein>
<feature type="compositionally biased region" description="Basic and acidic residues" evidence="1">
    <location>
        <begin position="659"/>
        <end position="673"/>
    </location>
</feature>
<name>A0ABQ9YKE8_9EUKA</name>
<keyword evidence="3" id="KW-1185">Reference proteome</keyword>
<reference evidence="2 3" key="1">
    <citation type="journal article" date="2022" name="bioRxiv">
        <title>Genomics of Preaxostyla Flagellates Illuminates Evolutionary Transitions and the Path Towards Mitochondrial Loss.</title>
        <authorList>
            <person name="Novak L.V.F."/>
            <person name="Treitli S.C."/>
            <person name="Pyrih J."/>
            <person name="Halakuc P."/>
            <person name="Pipaliya S.V."/>
            <person name="Vacek V."/>
            <person name="Brzon O."/>
            <person name="Soukal P."/>
            <person name="Eme L."/>
            <person name="Dacks J.B."/>
            <person name="Karnkowska A."/>
            <person name="Elias M."/>
            <person name="Hampl V."/>
        </authorList>
    </citation>
    <scope>NUCLEOTIDE SEQUENCE [LARGE SCALE GENOMIC DNA]</scope>
    <source>
        <strain evidence="2">NAU3</strain>
        <tissue evidence="2">Gut</tissue>
    </source>
</reference>
<dbReference type="EMBL" id="JARBJD010000003">
    <property type="protein sequence ID" value="KAK2964130.1"/>
    <property type="molecule type" value="Genomic_DNA"/>
</dbReference>
<evidence type="ECO:0008006" key="4">
    <source>
        <dbReference type="Google" id="ProtNLM"/>
    </source>
</evidence>
<accession>A0ABQ9YKE8</accession>
<comment type="caution">
    <text evidence="2">The sequence shown here is derived from an EMBL/GenBank/DDBJ whole genome shotgun (WGS) entry which is preliminary data.</text>
</comment>
<sequence length="685" mass="76239">MTNKIFQRVPSLHTELQASFNFLVSQINECAVSLKNVVETGVTNFTSQPQSSTNSFSSLYDLFFFLSDLSQTLPTILFVKGQSTDPYYPTTQPSSLLPIFFNTSGLPALLACCSSLLHLPSLVTHPVTAATLSTPLSALFYLSFSLFEIGFVRPLQEGATASSSFARALSEQAVENELGLLVEMADHQKLSAWLVATLVGVRTSDYTIPLVNPEDAEKSTDSKRSNDERLFWMKEKERAELLSGTHFEKIGEEIRKSFLHPAFSTGDECRSVLAGLEQSLDERLVVESITFLEEKEQRVAAFAEEMARKEREQEAEKAQSNKAPKRTERAPKENKDKLSFAERQCVWTLEETFGKQFNHTLLAEAARACGGDVNQATMYVIDHNTRAEEKAEEKKEEAESESDGIVLSPPPQLELPEEGEIGEDEWMDILFPLNYTSRPDGRIQSVLDWIQSDDDAQMECDVDSDNAFRLVPSYTAFGQHLLPSNLKQSTRSLLEEDEDEMENAGESVEADVNIAETPLEDDAYVHRPSFETLSAMPTPHTRKQRSPPPFKQPSQQAQSRSPPATTSPSPSLPNASSDRYTWNGNSGKQQPTRPSQDVREEGKKPFAIFRRSDFERSSPSESSPQPPRQREGDGGQASNGHPRGSHPPERGKGGGQGRGRGERGRGQSNRRDQSQQNIFSFTPKS</sequence>
<evidence type="ECO:0000313" key="2">
    <source>
        <dbReference type="EMBL" id="KAK2964130.1"/>
    </source>
</evidence>
<feature type="region of interest" description="Disordered" evidence="1">
    <location>
        <begin position="386"/>
        <end position="413"/>
    </location>
</feature>
<feature type="compositionally biased region" description="Basic and acidic residues" evidence="1">
    <location>
        <begin position="596"/>
        <end position="618"/>
    </location>
</feature>
<dbReference type="Proteomes" id="UP001281761">
    <property type="component" value="Unassembled WGS sequence"/>
</dbReference>
<gene>
    <name evidence="2" type="ORF">BLNAU_661</name>
</gene>
<feature type="region of interest" description="Disordered" evidence="1">
    <location>
        <begin position="493"/>
        <end position="512"/>
    </location>
</feature>
<feature type="compositionally biased region" description="Polar residues" evidence="1">
    <location>
        <begin position="674"/>
        <end position="685"/>
    </location>
</feature>
<evidence type="ECO:0000256" key="1">
    <source>
        <dbReference type="SAM" id="MobiDB-lite"/>
    </source>
</evidence>
<feature type="compositionally biased region" description="Basic and acidic residues" evidence="1">
    <location>
        <begin position="386"/>
        <end position="397"/>
    </location>
</feature>
<feature type="compositionally biased region" description="Polar residues" evidence="1">
    <location>
        <begin position="578"/>
        <end position="595"/>
    </location>
</feature>
<feature type="region of interest" description="Disordered" evidence="1">
    <location>
        <begin position="310"/>
        <end position="336"/>
    </location>
</feature>
<feature type="region of interest" description="Disordered" evidence="1">
    <location>
        <begin position="531"/>
        <end position="685"/>
    </location>
</feature>
<proteinExistence type="predicted"/>
<organism evidence="2 3">
    <name type="scientific">Blattamonas nauphoetae</name>
    <dbReference type="NCBI Taxonomy" id="2049346"/>
    <lineage>
        <taxon>Eukaryota</taxon>
        <taxon>Metamonada</taxon>
        <taxon>Preaxostyla</taxon>
        <taxon>Oxymonadida</taxon>
        <taxon>Blattamonas</taxon>
    </lineage>
</organism>
<evidence type="ECO:0000313" key="3">
    <source>
        <dbReference type="Proteomes" id="UP001281761"/>
    </source>
</evidence>
<feature type="compositionally biased region" description="Low complexity" evidence="1">
    <location>
        <begin position="552"/>
        <end position="577"/>
    </location>
</feature>